<dbReference type="RefSeq" id="WP_276112629.1">
    <property type="nucleotide sequence ID" value="NZ_JARJBB010000039.1"/>
</dbReference>
<feature type="chain" id="PRO_5047256023" description="Secreted protein" evidence="1">
    <location>
        <begin position="29"/>
        <end position="111"/>
    </location>
</feature>
<protein>
    <recommendedName>
        <fullName evidence="4">Secreted protein</fullName>
    </recommendedName>
</protein>
<organism evidence="2 3">
    <name type="scientific">Streptomyces tropicalis</name>
    <dbReference type="NCBI Taxonomy" id="3034234"/>
    <lineage>
        <taxon>Bacteria</taxon>
        <taxon>Bacillati</taxon>
        <taxon>Actinomycetota</taxon>
        <taxon>Actinomycetes</taxon>
        <taxon>Kitasatosporales</taxon>
        <taxon>Streptomycetaceae</taxon>
        <taxon>Streptomyces</taxon>
    </lineage>
</organism>
<evidence type="ECO:0008006" key="4">
    <source>
        <dbReference type="Google" id="ProtNLM"/>
    </source>
</evidence>
<evidence type="ECO:0000256" key="1">
    <source>
        <dbReference type="SAM" id="SignalP"/>
    </source>
</evidence>
<sequence>MNRTRRLAALSVLIAPALALTPALTAHAASTSAPRAASAGMCHVERESNGTYHLWGMGFASRARVSYSGSSSGTVATDHAGRFDVDGLSGSRFVVRTPNGKASLTCGMVNH</sequence>
<comment type="caution">
    <text evidence="2">The sequence shown here is derived from an EMBL/GenBank/DDBJ whole genome shotgun (WGS) entry which is preliminary data.</text>
</comment>
<evidence type="ECO:0000313" key="3">
    <source>
        <dbReference type="Proteomes" id="UP001221150"/>
    </source>
</evidence>
<reference evidence="2 3" key="1">
    <citation type="submission" date="2023-03" db="EMBL/GenBank/DDBJ databases">
        <title>Draft genome sequence of Streptomyces sp. K1PA1 isolated from peat swamp forest in Thailand.</title>
        <authorList>
            <person name="Klaysubun C."/>
            <person name="Duangmal K."/>
        </authorList>
    </citation>
    <scope>NUCLEOTIDE SEQUENCE [LARGE SCALE GENOMIC DNA]</scope>
    <source>
        <strain evidence="2 3">K1PA1</strain>
    </source>
</reference>
<keyword evidence="3" id="KW-1185">Reference proteome</keyword>
<feature type="signal peptide" evidence="1">
    <location>
        <begin position="1"/>
        <end position="28"/>
    </location>
</feature>
<dbReference type="EMBL" id="JARJBB010000039">
    <property type="protein sequence ID" value="MDF3303086.1"/>
    <property type="molecule type" value="Genomic_DNA"/>
</dbReference>
<dbReference type="Proteomes" id="UP001221150">
    <property type="component" value="Unassembled WGS sequence"/>
</dbReference>
<name>A0ABT6AEK9_9ACTN</name>
<proteinExistence type="predicted"/>
<accession>A0ABT6AEK9</accession>
<gene>
    <name evidence="2" type="ORF">P3H78_31630</name>
</gene>
<evidence type="ECO:0000313" key="2">
    <source>
        <dbReference type="EMBL" id="MDF3303086.1"/>
    </source>
</evidence>
<keyword evidence="1" id="KW-0732">Signal</keyword>